<proteinExistence type="predicted"/>
<dbReference type="AlphaFoldDB" id="A0A8B7YR89"/>
<dbReference type="GeneID" id="110981599"/>
<evidence type="ECO:0000259" key="2">
    <source>
        <dbReference type="Pfam" id="PF03184"/>
    </source>
</evidence>
<dbReference type="Proteomes" id="UP000694845">
    <property type="component" value="Unplaced"/>
</dbReference>
<sequence length="236" mass="26222">MSPTPATKANQTPNTASVTQPMNQGIIQVLKLKLRKKQPSSVLQKLESNKEMTGPDLLKATNVLQTIYWVEQSWREVDSTTIQKCFKKCGVGADVAAEEEGENKAAEDGALESACCKALNISLQELSLREDRLATTDNNPVSSMADLQQRLHDNEDLESDWKEENHNNEEPGYSTVVNNFEQLAAMLTDLRNFAVMKGCGNLVDACMDMEEKVAAESLRRRHAASQSSILNFFKKV</sequence>
<dbReference type="Pfam" id="PF03184">
    <property type="entry name" value="DDE_1"/>
    <property type="match status" value="1"/>
</dbReference>
<organism evidence="3 4">
    <name type="scientific">Acanthaster planci</name>
    <name type="common">Crown-of-thorns starfish</name>
    <dbReference type="NCBI Taxonomy" id="133434"/>
    <lineage>
        <taxon>Eukaryota</taxon>
        <taxon>Metazoa</taxon>
        <taxon>Echinodermata</taxon>
        <taxon>Eleutherozoa</taxon>
        <taxon>Asterozoa</taxon>
        <taxon>Asteroidea</taxon>
        <taxon>Valvatacea</taxon>
        <taxon>Valvatida</taxon>
        <taxon>Acanthasteridae</taxon>
        <taxon>Acanthaster</taxon>
    </lineage>
</organism>
<protein>
    <submittedName>
        <fullName evidence="4">Uncharacterized protein LOC110981599</fullName>
    </submittedName>
</protein>
<evidence type="ECO:0000256" key="1">
    <source>
        <dbReference type="SAM" id="MobiDB-lite"/>
    </source>
</evidence>
<reference evidence="4" key="1">
    <citation type="submission" date="2025-08" db="UniProtKB">
        <authorList>
            <consortium name="RefSeq"/>
        </authorList>
    </citation>
    <scope>IDENTIFICATION</scope>
</reference>
<dbReference type="OMA" id="IYWINAV"/>
<gene>
    <name evidence="4" type="primary">LOC110981599</name>
</gene>
<name>A0A8B7YR89_ACAPL</name>
<feature type="domain" description="DDE-1" evidence="2">
    <location>
        <begin position="13"/>
        <end position="86"/>
    </location>
</feature>
<dbReference type="OrthoDB" id="10064161at2759"/>
<dbReference type="RefSeq" id="XP_022094965.1">
    <property type="nucleotide sequence ID" value="XM_022239273.1"/>
</dbReference>
<accession>A0A8B7YR89</accession>
<dbReference type="InterPro" id="IPR004875">
    <property type="entry name" value="DDE_SF_endonuclease_dom"/>
</dbReference>
<feature type="region of interest" description="Disordered" evidence="1">
    <location>
        <begin position="1"/>
        <end position="20"/>
    </location>
</feature>
<evidence type="ECO:0000313" key="3">
    <source>
        <dbReference type="Proteomes" id="UP000694845"/>
    </source>
</evidence>
<dbReference type="GO" id="GO:0003676">
    <property type="term" value="F:nucleic acid binding"/>
    <property type="evidence" value="ECO:0007669"/>
    <property type="project" value="InterPro"/>
</dbReference>
<dbReference type="KEGG" id="aplc:110981599"/>
<evidence type="ECO:0000313" key="4">
    <source>
        <dbReference type="RefSeq" id="XP_022094965.1"/>
    </source>
</evidence>
<keyword evidence="3" id="KW-1185">Reference proteome</keyword>